<sequence>MLAEIVKHFRPRLVDLHNYVPTCNTDQKLSNWSILNRKVFHKLRLWVSETDIRKVVANTPGAIEPILCAVREKVTDGAAHQYLLDPAGPGPSGGIADRPRAELTASPHTGSIPHPQIWRTEAHQSLPRRAASEMSSHSGRAGASLLPTPPRLQLPKGGPQPCLHPTQAPCRSGTSRLHLAELGQTVPAWCPLGLSALPPPHVLPWGRIFWGKGGGPQINICLPLRLAGPHGALQCEDPTESQDSRENRPLCVHGLGPGWWTLGPPGLQSAATTGGKGAGSGPPAGDGQGTGTWVPHDAQIPPRKGRDRL</sequence>
<dbReference type="InterPro" id="IPR010441">
    <property type="entry name" value="CH_2"/>
</dbReference>
<dbReference type="AlphaFoldDB" id="A0A667GNN4"/>
<feature type="compositionally biased region" description="Low complexity" evidence="1">
    <location>
        <begin position="262"/>
        <end position="273"/>
    </location>
</feature>
<feature type="region of interest" description="Disordered" evidence="1">
    <location>
        <begin position="85"/>
        <end position="145"/>
    </location>
</feature>
<dbReference type="Proteomes" id="UP000472241">
    <property type="component" value="Unplaced"/>
</dbReference>
<evidence type="ECO:0000259" key="2">
    <source>
        <dbReference type="Pfam" id="PF06294"/>
    </source>
</evidence>
<accession>A0A667GNN4</accession>
<dbReference type="GO" id="GO:0008017">
    <property type="term" value="F:microtubule binding"/>
    <property type="evidence" value="ECO:0007669"/>
    <property type="project" value="TreeGrafter"/>
</dbReference>
<keyword evidence="4" id="KW-1185">Reference proteome</keyword>
<dbReference type="InterPro" id="IPR036872">
    <property type="entry name" value="CH_dom_sf"/>
</dbReference>
<name>A0A667GNN4_LYNCA</name>
<dbReference type="Pfam" id="PF06294">
    <property type="entry name" value="CH_2"/>
    <property type="match status" value="1"/>
</dbReference>
<reference evidence="3" key="1">
    <citation type="submission" date="2025-08" db="UniProtKB">
        <authorList>
            <consortium name="Ensembl"/>
        </authorList>
    </citation>
    <scope>IDENTIFICATION</scope>
</reference>
<gene>
    <name evidence="3" type="primary">LOC115527609</name>
</gene>
<organism evidence="3 4">
    <name type="scientific">Lynx canadensis</name>
    <name type="common">Canada lynx</name>
    <name type="synonym">Felis canadensis</name>
    <dbReference type="NCBI Taxonomy" id="61383"/>
    <lineage>
        <taxon>Eukaryota</taxon>
        <taxon>Metazoa</taxon>
        <taxon>Chordata</taxon>
        <taxon>Craniata</taxon>
        <taxon>Vertebrata</taxon>
        <taxon>Euteleostomi</taxon>
        <taxon>Mammalia</taxon>
        <taxon>Eutheria</taxon>
        <taxon>Laurasiatheria</taxon>
        <taxon>Carnivora</taxon>
        <taxon>Feliformia</taxon>
        <taxon>Felidae</taxon>
        <taxon>Felinae</taxon>
        <taxon>Lynx</taxon>
    </lineage>
</organism>
<dbReference type="PANTHER" id="PTHR12509">
    <property type="entry name" value="SPERMATOGENESIS-ASSOCIATED 4-RELATED"/>
    <property type="match status" value="1"/>
</dbReference>
<feature type="region of interest" description="Disordered" evidence="1">
    <location>
        <begin position="262"/>
        <end position="309"/>
    </location>
</feature>
<evidence type="ECO:0000313" key="3">
    <source>
        <dbReference type="Ensembl" id="ENSLCNP00005016856.1"/>
    </source>
</evidence>
<evidence type="ECO:0000256" key="1">
    <source>
        <dbReference type="SAM" id="MobiDB-lite"/>
    </source>
</evidence>
<dbReference type="GO" id="GO:0051493">
    <property type="term" value="P:regulation of cytoskeleton organization"/>
    <property type="evidence" value="ECO:0007669"/>
    <property type="project" value="TreeGrafter"/>
</dbReference>
<evidence type="ECO:0000313" key="4">
    <source>
        <dbReference type="Proteomes" id="UP000472241"/>
    </source>
</evidence>
<protein>
    <recommendedName>
        <fullName evidence="2">CH-like domain-containing protein</fullName>
    </recommendedName>
</protein>
<reference evidence="3" key="2">
    <citation type="submission" date="2025-09" db="UniProtKB">
        <authorList>
            <consortium name="Ensembl"/>
        </authorList>
    </citation>
    <scope>IDENTIFICATION</scope>
</reference>
<dbReference type="PANTHER" id="PTHR12509:SF14">
    <property type="entry name" value="SPERM FLAGELLAR 1 LIKE"/>
    <property type="match status" value="1"/>
</dbReference>
<feature type="compositionally biased region" description="Gly residues" evidence="1">
    <location>
        <begin position="274"/>
        <end position="290"/>
    </location>
</feature>
<dbReference type="Gene3D" id="1.10.418.10">
    <property type="entry name" value="Calponin-like domain"/>
    <property type="match status" value="1"/>
</dbReference>
<dbReference type="GO" id="GO:0005930">
    <property type="term" value="C:axoneme"/>
    <property type="evidence" value="ECO:0007669"/>
    <property type="project" value="TreeGrafter"/>
</dbReference>
<dbReference type="Ensembl" id="ENSLCNT00005018918.1">
    <property type="protein sequence ID" value="ENSLCNP00005016856.1"/>
    <property type="gene ID" value="ENSLCNG00005011107.1"/>
</dbReference>
<dbReference type="InterPro" id="IPR052111">
    <property type="entry name" value="Spermatogenesis_Ciliary_MAP"/>
</dbReference>
<proteinExistence type="predicted"/>
<feature type="domain" description="CH-like" evidence="2">
    <location>
        <begin position="1"/>
        <end position="71"/>
    </location>
</feature>